<evidence type="ECO:0000256" key="7">
    <source>
        <dbReference type="SAM" id="Phobius"/>
    </source>
</evidence>
<comment type="subcellular location">
    <subcellularLocation>
        <location evidence="1">Cell membrane</location>
        <topology evidence="1">Multi-pass membrane protein</topology>
    </subcellularLocation>
</comment>
<organism evidence="9 10">
    <name type="scientific">Sedimentibacter acidaminivorans</name>
    <dbReference type="NCBI Taxonomy" id="913099"/>
    <lineage>
        <taxon>Bacteria</taxon>
        <taxon>Bacillati</taxon>
        <taxon>Bacillota</taxon>
        <taxon>Tissierellia</taxon>
        <taxon>Sedimentibacter</taxon>
    </lineage>
</organism>
<feature type="transmembrane region" description="Helical" evidence="7">
    <location>
        <begin position="6"/>
        <end position="23"/>
    </location>
</feature>
<evidence type="ECO:0000256" key="3">
    <source>
        <dbReference type="ARBA" id="ARBA00022475"/>
    </source>
</evidence>
<keyword evidence="3" id="KW-1003">Cell membrane</keyword>
<keyword evidence="6 7" id="KW-0472">Membrane</keyword>
<keyword evidence="4 7" id="KW-0812">Transmembrane</keyword>
<feature type="domain" description="YetF C-terminal" evidence="8">
    <location>
        <begin position="85"/>
        <end position="216"/>
    </location>
</feature>
<reference evidence="9 10" key="1">
    <citation type="submission" date="2021-03" db="EMBL/GenBank/DDBJ databases">
        <title>Genomic Encyclopedia of Type Strains, Phase IV (KMG-IV): sequencing the most valuable type-strain genomes for metagenomic binning, comparative biology and taxonomic classification.</title>
        <authorList>
            <person name="Goeker M."/>
        </authorList>
    </citation>
    <scope>NUCLEOTIDE SEQUENCE [LARGE SCALE GENOMIC DNA]</scope>
    <source>
        <strain evidence="9 10">DSM 24004</strain>
    </source>
</reference>
<dbReference type="EMBL" id="JAGGKS010000001">
    <property type="protein sequence ID" value="MBP1924404.1"/>
    <property type="molecule type" value="Genomic_DNA"/>
</dbReference>
<keyword evidence="5 7" id="KW-1133">Transmembrane helix</keyword>
<protein>
    <submittedName>
        <fullName evidence="9">Uncharacterized membrane protein YcaP (DUF421 family)</fullName>
    </submittedName>
</protein>
<dbReference type="PANTHER" id="PTHR34582">
    <property type="entry name" value="UPF0702 TRANSMEMBRANE PROTEIN YCAP"/>
    <property type="match status" value="1"/>
</dbReference>
<dbReference type="InterPro" id="IPR007353">
    <property type="entry name" value="DUF421"/>
</dbReference>
<accession>A0ABS4G9Q2</accession>
<evidence type="ECO:0000259" key="8">
    <source>
        <dbReference type="Pfam" id="PF04239"/>
    </source>
</evidence>
<dbReference type="RefSeq" id="WP_245210259.1">
    <property type="nucleotide sequence ID" value="NZ_JAGGKS010000001.1"/>
</dbReference>
<evidence type="ECO:0000256" key="6">
    <source>
        <dbReference type="ARBA" id="ARBA00023136"/>
    </source>
</evidence>
<evidence type="ECO:0000256" key="5">
    <source>
        <dbReference type="ARBA" id="ARBA00022989"/>
    </source>
</evidence>
<dbReference type="PANTHER" id="PTHR34582:SF7">
    <property type="entry name" value="UPF0702 TRANSMEMBRANE PROTEIN YDFS"/>
    <property type="match status" value="1"/>
</dbReference>
<gene>
    <name evidence="9" type="ORF">J2Z76_000257</name>
</gene>
<comment type="similarity">
    <text evidence="2">Belongs to the UPF0702 family.</text>
</comment>
<evidence type="ECO:0000313" key="9">
    <source>
        <dbReference type="EMBL" id="MBP1924404.1"/>
    </source>
</evidence>
<dbReference type="Proteomes" id="UP001519342">
    <property type="component" value="Unassembled WGS sequence"/>
</dbReference>
<feature type="transmembrane region" description="Helical" evidence="7">
    <location>
        <begin position="61"/>
        <end position="82"/>
    </location>
</feature>
<keyword evidence="10" id="KW-1185">Reference proteome</keyword>
<dbReference type="Gene3D" id="3.30.240.20">
    <property type="entry name" value="bsu07140 like domains"/>
    <property type="match status" value="2"/>
</dbReference>
<feature type="transmembrane region" description="Helical" evidence="7">
    <location>
        <begin position="35"/>
        <end position="55"/>
    </location>
</feature>
<evidence type="ECO:0000256" key="2">
    <source>
        <dbReference type="ARBA" id="ARBA00006448"/>
    </source>
</evidence>
<evidence type="ECO:0000256" key="4">
    <source>
        <dbReference type="ARBA" id="ARBA00022692"/>
    </source>
</evidence>
<comment type="caution">
    <text evidence="9">The sequence shown here is derived from an EMBL/GenBank/DDBJ whole genome shotgun (WGS) entry which is preliminary data.</text>
</comment>
<name>A0ABS4G9Q2_9FIRM</name>
<evidence type="ECO:0000256" key="1">
    <source>
        <dbReference type="ARBA" id="ARBA00004651"/>
    </source>
</evidence>
<sequence>MELMELVHVFFTSIGSAVTMFILTKIMGKKSISELTMFDFVIGITIGSIAAEMATSLESDYLKPLLSMVVYAFLSILISFAMTRSIILRRFLYGESLILFQDGKINDKNLKKARLDISEFLTLCRNSGYFNISNLQTAILEPNGKISFLPLSLQRPVNPKDLKINPLVEKPLVNVVIDGEILTDNLKFTGNDEKWLYRQLNSQGIKNISDVILATCENKKEISVYVKLKKPMTRDIFQ</sequence>
<evidence type="ECO:0000313" key="10">
    <source>
        <dbReference type="Proteomes" id="UP001519342"/>
    </source>
</evidence>
<dbReference type="InterPro" id="IPR023090">
    <property type="entry name" value="UPF0702_alpha/beta_dom_sf"/>
</dbReference>
<proteinExistence type="inferred from homology"/>
<dbReference type="Pfam" id="PF04239">
    <property type="entry name" value="DUF421"/>
    <property type="match status" value="1"/>
</dbReference>